<feature type="compositionally biased region" description="Polar residues" evidence="1">
    <location>
        <begin position="421"/>
        <end position="434"/>
    </location>
</feature>
<sequence length="819" mass="95731">MENRQRQYSNPNLGPSQNSIYNNQNFIQSTNLQNSSIQSDASNVFQARISQQTHFNPMGNENSPIHTNNSSGYNSNSFPTNNSNETIQNNSQNIHFNYTEQQALDSFRRYDNNQTEQSRIHSNSIVSGKVIDLSHVQPFNNFRNENSILNDMSQSMILRDDTVSPDMPFNFNQDNDRDQSYDEDLSFQQQTIKTKQDRNQILPYQREGDSQQDLQQEQDFDQNNDPYLEQQDDQDNDQINMDDQEYFDQIIMENQQLQKKLKLTEKRLYKTESQLEKAKSLIKELDGMKNDIIKIKEQANGDNLDEIDNFKTENLILLEKVRELESQKSTQSRTDDEIIMRERLNYEMKLNQLNMDNQKQLEEYRIAVSQIKAFETRLEQCTLDIESKNKQIDDLQRLLNQSQQQQRNLSSNSNLIENNHDQISNYNMPKNQNPRPERLQSLFISSERHSDNSGRTHTIKTSHQDYIALRNRSLSGEKGAQQMNTISQDIDQTYPDDTLEFATRVRSRRESRIQDYPQPIVNESHIFEKRFRNYQTNSRERYTTQEKQYNISEIQKDEGIKNNFYRQNKVAYDQKQVQGLLDRCSKLEQYCRELVRVNKILDCENRLAIAQLINLTDLNQLNNLSQAINFVSTSGKIYDKNAKQNVALTNIKKPFNPRLNAVKPNQNCVKERQHSQPKTGRALTNLGSLRKPSNNSRFFQNNSLVIDKKYNNNEIEPKKLNLSTFSTINNPPQQQPLSLYKKPQNKENNPSVNHHSVNLGIIPKMDNSFVSSNFLTSNAPIKPFHRNEVTYSNYKSLVTEGSEKNQQSKLQMAQIQLKI</sequence>
<feature type="region of interest" description="Disordered" evidence="1">
    <location>
        <begin position="403"/>
        <end position="436"/>
    </location>
</feature>
<feature type="region of interest" description="Disordered" evidence="1">
    <location>
        <begin position="1"/>
        <end position="21"/>
    </location>
</feature>
<name>A0A078AQB5_STYLE</name>
<feature type="region of interest" description="Disordered" evidence="1">
    <location>
        <begin position="56"/>
        <end position="77"/>
    </location>
</feature>
<organism evidence="2 3">
    <name type="scientific">Stylonychia lemnae</name>
    <name type="common">Ciliate</name>
    <dbReference type="NCBI Taxonomy" id="5949"/>
    <lineage>
        <taxon>Eukaryota</taxon>
        <taxon>Sar</taxon>
        <taxon>Alveolata</taxon>
        <taxon>Ciliophora</taxon>
        <taxon>Intramacronucleata</taxon>
        <taxon>Spirotrichea</taxon>
        <taxon>Stichotrichia</taxon>
        <taxon>Sporadotrichida</taxon>
        <taxon>Oxytrichidae</taxon>
        <taxon>Stylonychinae</taxon>
        <taxon>Stylonychia</taxon>
    </lineage>
</organism>
<accession>A0A078AQB5</accession>
<gene>
    <name evidence="2" type="primary">Contig9967.g10651</name>
    <name evidence="2" type="ORF">STYLEM_13665</name>
</gene>
<reference evidence="2 3" key="1">
    <citation type="submission" date="2014-06" db="EMBL/GenBank/DDBJ databases">
        <authorList>
            <person name="Swart Estienne"/>
        </authorList>
    </citation>
    <scope>NUCLEOTIDE SEQUENCE [LARGE SCALE GENOMIC DNA]</scope>
    <source>
        <strain evidence="2 3">130c</strain>
    </source>
</reference>
<evidence type="ECO:0000256" key="1">
    <source>
        <dbReference type="SAM" id="MobiDB-lite"/>
    </source>
</evidence>
<dbReference type="OrthoDB" id="327029at2759"/>
<feature type="region of interest" description="Disordered" evidence="1">
    <location>
        <begin position="670"/>
        <end position="695"/>
    </location>
</feature>
<dbReference type="EMBL" id="CCKQ01012968">
    <property type="protein sequence ID" value="CDW84600.1"/>
    <property type="molecule type" value="Genomic_DNA"/>
</dbReference>
<dbReference type="AlphaFoldDB" id="A0A078AQB5"/>
<dbReference type="Proteomes" id="UP000039865">
    <property type="component" value="Unassembled WGS sequence"/>
</dbReference>
<feature type="region of interest" description="Disordered" evidence="1">
    <location>
        <begin position="161"/>
        <end position="186"/>
    </location>
</feature>
<proteinExistence type="predicted"/>
<feature type="compositionally biased region" description="Low complexity" evidence="1">
    <location>
        <begin position="403"/>
        <end position="415"/>
    </location>
</feature>
<feature type="compositionally biased region" description="Polar residues" evidence="1">
    <location>
        <begin position="685"/>
        <end position="695"/>
    </location>
</feature>
<evidence type="ECO:0000313" key="3">
    <source>
        <dbReference type="Proteomes" id="UP000039865"/>
    </source>
</evidence>
<dbReference type="InParanoid" id="A0A078AQB5"/>
<keyword evidence="3" id="KW-1185">Reference proteome</keyword>
<evidence type="ECO:0000313" key="2">
    <source>
        <dbReference type="EMBL" id="CDW84600.1"/>
    </source>
</evidence>
<protein>
    <submittedName>
        <fullName evidence="2">Uncharacterized protein</fullName>
    </submittedName>
</protein>